<dbReference type="GO" id="GO:0016042">
    <property type="term" value="P:lipid catabolic process"/>
    <property type="evidence" value="ECO:0007669"/>
    <property type="project" value="UniProtKB-UniRule"/>
</dbReference>
<accession>A0A5B1LQ28</accession>
<feature type="active site" description="Proton acceptor" evidence="4">
    <location>
        <position position="186"/>
    </location>
</feature>
<dbReference type="EMBL" id="VUJV01000001">
    <property type="protein sequence ID" value="KAA1421790.1"/>
    <property type="molecule type" value="Genomic_DNA"/>
</dbReference>
<reference evidence="6 7" key="1">
    <citation type="submission" date="2019-09" db="EMBL/GenBank/DDBJ databases">
        <title>Nocardioides panacisoli sp. nov., isolated from the soil of a ginseng field.</title>
        <authorList>
            <person name="Cho C."/>
        </authorList>
    </citation>
    <scope>NUCLEOTIDE SEQUENCE [LARGE SCALE GENOMIC DNA]</scope>
    <source>
        <strain evidence="6 7">BN130099</strain>
    </source>
</reference>
<name>A0A5B1LQ28_9ACTN</name>
<evidence type="ECO:0000256" key="3">
    <source>
        <dbReference type="ARBA" id="ARBA00023098"/>
    </source>
</evidence>
<feature type="domain" description="PNPLA" evidence="5">
    <location>
        <begin position="28"/>
        <end position="199"/>
    </location>
</feature>
<keyword evidence="1 4" id="KW-0378">Hydrolase</keyword>
<keyword evidence="2 4" id="KW-0442">Lipid degradation</keyword>
<evidence type="ECO:0000256" key="1">
    <source>
        <dbReference type="ARBA" id="ARBA00022801"/>
    </source>
</evidence>
<evidence type="ECO:0000256" key="4">
    <source>
        <dbReference type="PROSITE-ProRule" id="PRU01161"/>
    </source>
</evidence>
<dbReference type="SUPFAM" id="SSF52151">
    <property type="entry name" value="FabD/lysophospholipase-like"/>
    <property type="match status" value="1"/>
</dbReference>
<comment type="caution">
    <text evidence="6">The sequence shown here is derived from an EMBL/GenBank/DDBJ whole genome shotgun (WGS) entry which is preliminary data.</text>
</comment>
<organism evidence="6 7">
    <name type="scientific">Nocardioides humilatus</name>
    <dbReference type="NCBI Taxonomy" id="2607660"/>
    <lineage>
        <taxon>Bacteria</taxon>
        <taxon>Bacillati</taxon>
        <taxon>Actinomycetota</taxon>
        <taxon>Actinomycetes</taxon>
        <taxon>Propionibacteriales</taxon>
        <taxon>Nocardioidaceae</taxon>
        <taxon>Nocardioides</taxon>
    </lineage>
</organism>
<dbReference type="GO" id="GO:0016787">
    <property type="term" value="F:hydrolase activity"/>
    <property type="evidence" value="ECO:0007669"/>
    <property type="project" value="UniProtKB-UniRule"/>
</dbReference>
<feature type="short sequence motif" description="GXGXXG" evidence="4">
    <location>
        <begin position="32"/>
        <end position="37"/>
    </location>
</feature>
<keyword evidence="3 4" id="KW-0443">Lipid metabolism</keyword>
<dbReference type="PANTHER" id="PTHR14226">
    <property type="entry name" value="NEUROPATHY TARGET ESTERASE/SWISS CHEESE D.MELANOGASTER"/>
    <property type="match status" value="1"/>
</dbReference>
<dbReference type="PROSITE" id="PS51635">
    <property type="entry name" value="PNPLA"/>
    <property type="match status" value="1"/>
</dbReference>
<evidence type="ECO:0000313" key="7">
    <source>
        <dbReference type="Proteomes" id="UP000325003"/>
    </source>
</evidence>
<dbReference type="Proteomes" id="UP000325003">
    <property type="component" value="Unassembled WGS sequence"/>
</dbReference>
<evidence type="ECO:0000313" key="6">
    <source>
        <dbReference type="EMBL" id="KAA1421790.1"/>
    </source>
</evidence>
<dbReference type="Pfam" id="PF01734">
    <property type="entry name" value="Patatin"/>
    <property type="match status" value="1"/>
</dbReference>
<dbReference type="InterPro" id="IPR050301">
    <property type="entry name" value="NTE"/>
</dbReference>
<gene>
    <name evidence="6" type="ORF">F0U44_05850</name>
</gene>
<evidence type="ECO:0000256" key="2">
    <source>
        <dbReference type="ARBA" id="ARBA00022963"/>
    </source>
</evidence>
<protein>
    <recommendedName>
        <fullName evidence="5">PNPLA domain-containing protein</fullName>
    </recommendedName>
</protein>
<evidence type="ECO:0000259" key="5">
    <source>
        <dbReference type="PROSITE" id="PS51635"/>
    </source>
</evidence>
<sequence length="311" mass="32262">MADRLLSVTELVQARLAGDRTDDCTLALVIEGGGMRGVVSAAMAAALERAGVTACLDLVVGTSAGSVNGAAVVAGVADAMSASYADVFAGRREYADPLRLVTRAGPAVDAGKIVAATDELLDLATRALGNRAVRLAAVATDVDTAQPVALEERDDPAALLLALQASSTLPVVGGPPVELRGRRWLDGGISDAVPVGIARELGATHAIVLATRPAGNVPKWGPADSVIERYLRRLNPDLATSYRARPERYAEERAALVSGLHLGVETLLLAPGPGDPVPGRMERDAEVLRQARVAADLTASRLLHGWLERAA</sequence>
<keyword evidence="7" id="KW-1185">Reference proteome</keyword>
<dbReference type="RefSeq" id="WP_149727251.1">
    <property type="nucleotide sequence ID" value="NZ_VUJV01000001.1"/>
</dbReference>
<dbReference type="Gene3D" id="3.40.1090.10">
    <property type="entry name" value="Cytosolic phospholipase A2 catalytic domain"/>
    <property type="match status" value="2"/>
</dbReference>
<dbReference type="AlphaFoldDB" id="A0A5B1LQ28"/>
<feature type="short sequence motif" description="DGA/G" evidence="4">
    <location>
        <begin position="186"/>
        <end position="188"/>
    </location>
</feature>
<proteinExistence type="predicted"/>
<dbReference type="PANTHER" id="PTHR14226:SF64">
    <property type="entry name" value="PNPLA DOMAIN-CONTAINING PROTEIN"/>
    <property type="match status" value="1"/>
</dbReference>
<feature type="short sequence motif" description="GXSXG" evidence="4">
    <location>
        <begin position="61"/>
        <end position="65"/>
    </location>
</feature>
<feature type="active site" description="Nucleophile" evidence="4">
    <location>
        <position position="63"/>
    </location>
</feature>
<dbReference type="InterPro" id="IPR016035">
    <property type="entry name" value="Acyl_Trfase/lysoPLipase"/>
</dbReference>
<reference evidence="6 7" key="2">
    <citation type="submission" date="2019-09" db="EMBL/GenBank/DDBJ databases">
        <authorList>
            <person name="Jin C."/>
        </authorList>
    </citation>
    <scope>NUCLEOTIDE SEQUENCE [LARGE SCALE GENOMIC DNA]</scope>
    <source>
        <strain evidence="6 7">BN130099</strain>
    </source>
</reference>
<dbReference type="InterPro" id="IPR002641">
    <property type="entry name" value="PNPLA_dom"/>
</dbReference>